<dbReference type="AlphaFoldDB" id="A0A1N6U693"/>
<evidence type="ECO:0000256" key="1">
    <source>
        <dbReference type="ARBA" id="ARBA00022553"/>
    </source>
</evidence>
<dbReference type="GO" id="GO:0006355">
    <property type="term" value="P:regulation of DNA-templated transcription"/>
    <property type="evidence" value="ECO:0007669"/>
    <property type="project" value="InterPro"/>
</dbReference>
<feature type="modified residue" description="4-aspartylphosphate" evidence="6">
    <location>
        <position position="52"/>
    </location>
</feature>
<dbReference type="RefSeq" id="WP_076489090.1">
    <property type="nucleotide sequence ID" value="NZ_FTMS01000011.1"/>
</dbReference>
<evidence type="ECO:0000313" key="10">
    <source>
        <dbReference type="EMBL" id="SIQ61123.1"/>
    </source>
</evidence>
<dbReference type="SUPFAM" id="SSF52172">
    <property type="entry name" value="CheY-like"/>
    <property type="match status" value="1"/>
</dbReference>
<evidence type="ECO:0000313" key="11">
    <source>
        <dbReference type="Proteomes" id="UP000186400"/>
    </source>
</evidence>
<dbReference type="STRING" id="159291.SAMN05920897_111124"/>
<evidence type="ECO:0000256" key="3">
    <source>
        <dbReference type="ARBA" id="ARBA00023015"/>
    </source>
</evidence>
<evidence type="ECO:0000256" key="6">
    <source>
        <dbReference type="PROSITE-ProRule" id="PRU00169"/>
    </source>
</evidence>
<keyword evidence="1 6" id="KW-0597">Phosphoprotein</keyword>
<dbReference type="Gene3D" id="6.10.250.690">
    <property type="match status" value="1"/>
</dbReference>
<organism evidence="10 11">
    <name type="scientific">Alkalispirochaeta americana</name>
    <dbReference type="NCBI Taxonomy" id="159291"/>
    <lineage>
        <taxon>Bacteria</taxon>
        <taxon>Pseudomonadati</taxon>
        <taxon>Spirochaetota</taxon>
        <taxon>Spirochaetia</taxon>
        <taxon>Spirochaetales</taxon>
        <taxon>Spirochaetaceae</taxon>
        <taxon>Alkalispirochaeta</taxon>
    </lineage>
</organism>
<dbReference type="Pfam" id="PF00072">
    <property type="entry name" value="Response_reg"/>
    <property type="match status" value="1"/>
</dbReference>
<name>A0A1N6U693_9SPIO</name>
<protein>
    <submittedName>
        <fullName evidence="10">Two component transcriptional regulator, winged helix family</fullName>
    </submittedName>
</protein>
<evidence type="ECO:0000259" key="8">
    <source>
        <dbReference type="PROSITE" id="PS50110"/>
    </source>
</evidence>
<dbReference type="Pfam" id="PF00486">
    <property type="entry name" value="Trans_reg_C"/>
    <property type="match status" value="1"/>
</dbReference>
<dbReference type="Proteomes" id="UP000186400">
    <property type="component" value="Unassembled WGS sequence"/>
</dbReference>
<dbReference type="Gene3D" id="3.40.50.2300">
    <property type="match status" value="1"/>
</dbReference>
<dbReference type="EMBL" id="FTMS01000011">
    <property type="protein sequence ID" value="SIQ61123.1"/>
    <property type="molecule type" value="Genomic_DNA"/>
</dbReference>
<dbReference type="GO" id="GO:0032993">
    <property type="term" value="C:protein-DNA complex"/>
    <property type="evidence" value="ECO:0007669"/>
    <property type="project" value="TreeGrafter"/>
</dbReference>
<evidence type="ECO:0000259" key="9">
    <source>
        <dbReference type="PROSITE" id="PS51755"/>
    </source>
</evidence>
<dbReference type="InterPro" id="IPR001867">
    <property type="entry name" value="OmpR/PhoB-type_DNA-bd"/>
</dbReference>
<proteinExistence type="predicted"/>
<dbReference type="InterPro" id="IPR039420">
    <property type="entry name" value="WalR-like"/>
</dbReference>
<dbReference type="Gene3D" id="1.10.10.10">
    <property type="entry name" value="Winged helix-like DNA-binding domain superfamily/Winged helix DNA-binding domain"/>
    <property type="match status" value="1"/>
</dbReference>
<dbReference type="SUPFAM" id="SSF46894">
    <property type="entry name" value="C-terminal effector domain of the bipartite response regulators"/>
    <property type="match status" value="1"/>
</dbReference>
<evidence type="ECO:0000256" key="5">
    <source>
        <dbReference type="ARBA" id="ARBA00023163"/>
    </source>
</evidence>
<dbReference type="FunFam" id="3.40.50.2300:FF:000001">
    <property type="entry name" value="DNA-binding response regulator PhoB"/>
    <property type="match status" value="1"/>
</dbReference>
<dbReference type="PANTHER" id="PTHR48111">
    <property type="entry name" value="REGULATOR OF RPOS"/>
    <property type="match status" value="1"/>
</dbReference>
<dbReference type="InterPro" id="IPR001789">
    <property type="entry name" value="Sig_transdc_resp-reg_receiver"/>
</dbReference>
<keyword evidence="5" id="KW-0804">Transcription</keyword>
<dbReference type="CDD" id="cd00383">
    <property type="entry name" value="trans_reg_C"/>
    <property type="match status" value="1"/>
</dbReference>
<dbReference type="InterPro" id="IPR016032">
    <property type="entry name" value="Sig_transdc_resp-reg_C-effctor"/>
</dbReference>
<feature type="DNA-binding region" description="OmpR/PhoB-type" evidence="7">
    <location>
        <begin position="132"/>
        <end position="235"/>
    </location>
</feature>
<dbReference type="GO" id="GO:0005829">
    <property type="term" value="C:cytosol"/>
    <property type="evidence" value="ECO:0007669"/>
    <property type="project" value="TreeGrafter"/>
</dbReference>
<evidence type="ECO:0000256" key="4">
    <source>
        <dbReference type="ARBA" id="ARBA00023125"/>
    </source>
</evidence>
<dbReference type="GO" id="GO:0000156">
    <property type="term" value="F:phosphorelay response regulator activity"/>
    <property type="evidence" value="ECO:0007669"/>
    <property type="project" value="TreeGrafter"/>
</dbReference>
<keyword evidence="2" id="KW-0902">Two-component regulatory system</keyword>
<gene>
    <name evidence="10" type="ORF">SAMN05920897_111124</name>
</gene>
<dbReference type="PROSITE" id="PS51755">
    <property type="entry name" value="OMPR_PHOB"/>
    <property type="match status" value="1"/>
</dbReference>
<feature type="domain" description="OmpR/PhoB-type" evidence="9">
    <location>
        <begin position="132"/>
        <end position="235"/>
    </location>
</feature>
<evidence type="ECO:0000256" key="2">
    <source>
        <dbReference type="ARBA" id="ARBA00023012"/>
    </source>
</evidence>
<keyword evidence="3" id="KW-0805">Transcription regulation</keyword>
<dbReference type="InterPro" id="IPR036388">
    <property type="entry name" value="WH-like_DNA-bd_sf"/>
</dbReference>
<dbReference type="PANTHER" id="PTHR48111:SF4">
    <property type="entry name" value="DNA-BINDING DUAL TRANSCRIPTIONAL REGULATOR OMPR"/>
    <property type="match status" value="1"/>
</dbReference>
<dbReference type="GO" id="GO:0000976">
    <property type="term" value="F:transcription cis-regulatory region binding"/>
    <property type="evidence" value="ECO:0007669"/>
    <property type="project" value="TreeGrafter"/>
</dbReference>
<dbReference type="SMART" id="SM00448">
    <property type="entry name" value="REC"/>
    <property type="match status" value="1"/>
</dbReference>
<dbReference type="SMART" id="SM00862">
    <property type="entry name" value="Trans_reg_C"/>
    <property type="match status" value="1"/>
</dbReference>
<keyword evidence="4 7" id="KW-0238">DNA-binding</keyword>
<dbReference type="InterPro" id="IPR011006">
    <property type="entry name" value="CheY-like_superfamily"/>
</dbReference>
<dbReference type="PROSITE" id="PS50110">
    <property type="entry name" value="RESPONSE_REGULATORY"/>
    <property type="match status" value="1"/>
</dbReference>
<keyword evidence="11" id="KW-1185">Reference proteome</keyword>
<accession>A0A1N6U693</accession>
<feature type="domain" description="Response regulatory" evidence="8">
    <location>
        <begin position="3"/>
        <end position="119"/>
    </location>
</feature>
<dbReference type="OrthoDB" id="341603at2"/>
<evidence type="ECO:0000256" key="7">
    <source>
        <dbReference type="PROSITE-ProRule" id="PRU01091"/>
    </source>
</evidence>
<sequence length="237" mass="26655">MGYVLIVEDEPDILELVRYNLEKEGFIVRGVSSGEAALNQVRKDPPDLVVLDLMLPGVNGWEVCRELKQDTLYRSIPVVMLTARTEDSDVVAGLEVGADDYVTKPFNPKVLMARLRAALRRTEPPGEHSHKEERILIHGITIDITRHQVTCRPDPDQGEPETIPLSATEFSILEFLSRNPGWVFSRSRIIDAIRGEDYPVTERSVDVQILGLRRKLGICGQLIETVRGVEYRLKGAD</sequence>
<reference evidence="10 11" key="1">
    <citation type="submission" date="2017-01" db="EMBL/GenBank/DDBJ databases">
        <authorList>
            <person name="Mah S.A."/>
            <person name="Swanson W.J."/>
            <person name="Moy G.W."/>
            <person name="Vacquier V.D."/>
        </authorList>
    </citation>
    <scope>NUCLEOTIDE SEQUENCE [LARGE SCALE GENOMIC DNA]</scope>
    <source>
        <strain evidence="10 11">ASpG1</strain>
    </source>
</reference>